<accession>A0A0J7IZT9</accession>
<comment type="caution">
    <text evidence="1">The sequence shown here is derived from an EMBL/GenBank/DDBJ whole genome shotgun (WGS) entry which is preliminary data.</text>
</comment>
<evidence type="ECO:0000313" key="1">
    <source>
        <dbReference type="EMBL" id="KMQ71324.1"/>
    </source>
</evidence>
<keyword evidence="2" id="KW-1185">Reference proteome</keyword>
<protein>
    <submittedName>
        <fullName evidence="1">Uncharacterized protein</fullName>
    </submittedName>
</protein>
<evidence type="ECO:0000313" key="2">
    <source>
        <dbReference type="Proteomes" id="UP000035900"/>
    </source>
</evidence>
<dbReference type="AlphaFoldDB" id="A0A0J7IZT9"/>
<reference evidence="1 2" key="1">
    <citation type="journal article" date="2004" name="Int. J. Syst. Evol. Microbiol.">
        <title>Kaistella koreensis gen. nov., sp. nov., a novel member of the Chryseobacterium-Bergeyella-Riemerella branch.</title>
        <authorList>
            <person name="Kim M.K."/>
            <person name="Im W.T."/>
            <person name="Shin Y.K."/>
            <person name="Lim J.H."/>
            <person name="Kim S.H."/>
            <person name="Lee B.C."/>
            <person name="Park M.Y."/>
            <person name="Lee K.Y."/>
            <person name="Lee S.T."/>
        </authorList>
    </citation>
    <scope>NUCLEOTIDE SEQUENCE [LARGE SCALE GENOMIC DNA]</scope>
    <source>
        <strain evidence="1 2">CCUG 49689</strain>
    </source>
</reference>
<proteinExistence type="predicted"/>
<dbReference type="Proteomes" id="UP000035900">
    <property type="component" value="Unassembled WGS sequence"/>
</dbReference>
<sequence length="213" mass="24720">MKFRLIYLIAFLIISLFAIKYWDFSEKYSEIRFEKITPTIGLDQLINVDKRQINYLNSLYYKNEFIGFNAIVKNHYVTVTKIGENIKKINILPISKKPINHGVIGLPPSDINDVIARYIDFSLLFPNGDNLSCHTDGVIVKTFDSHFKEIVFNASNIDFLFDTEQNRKYFGYVGIRQISSVSFVCFDEDLFLINVHPLKGNSFRSLHEIFAIN</sequence>
<organism evidence="1 2">
    <name type="scientific">Chryseobacterium koreense CCUG 49689</name>
    <dbReference type="NCBI Taxonomy" id="1304281"/>
    <lineage>
        <taxon>Bacteria</taxon>
        <taxon>Pseudomonadati</taxon>
        <taxon>Bacteroidota</taxon>
        <taxon>Flavobacteriia</taxon>
        <taxon>Flavobacteriales</taxon>
        <taxon>Weeksellaceae</taxon>
        <taxon>Chryseobacterium group</taxon>
        <taxon>Chryseobacterium</taxon>
    </lineage>
</organism>
<gene>
    <name evidence="1" type="ORF">ACM44_07965</name>
</gene>
<dbReference type="EMBL" id="LFNG01000009">
    <property type="protein sequence ID" value="KMQ71324.1"/>
    <property type="molecule type" value="Genomic_DNA"/>
</dbReference>
<name>A0A0J7IZT9_9FLAO</name>
<dbReference type="PATRIC" id="fig|1304281.5.peg.1702"/>